<evidence type="ECO:0000313" key="2">
    <source>
        <dbReference type="Proteomes" id="UP000694232"/>
    </source>
</evidence>
<dbReference type="KEGG" id="vos:KNV97_02335"/>
<keyword evidence="2" id="KW-1185">Reference proteome</keyword>
<protein>
    <submittedName>
        <fullName evidence="1">Uncharacterized protein</fullName>
    </submittedName>
</protein>
<dbReference type="EMBL" id="CP076642">
    <property type="protein sequence ID" value="QXO16570.1"/>
    <property type="molecule type" value="Genomic_DNA"/>
</dbReference>
<organism evidence="1 2">
    <name type="scientific">Vibrio ostreae</name>
    <dbReference type="NCBI Taxonomy" id="2841925"/>
    <lineage>
        <taxon>Bacteria</taxon>
        <taxon>Pseudomonadati</taxon>
        <taxon>Pseudomonadota</taxon>
        <taxon>Gammaproteobacteria</taxon>
        <taxon>Vibrionales</taxon>
        <taxon>Vibrionaceae</taxon>
        <taxon>Vibrio</taxon>
    </lineage>
</organism>
<name>A0A975U7E5_9VIBR</name>
<reference evidence="1" key="1">
    <citation type="submission" date="2021-06" db="EMBL/GenBank/DDBJ databases">
        <title>Vibrio nov. sp., novel gut bacterium isolated from Yellow Sea oyster.</title>
        <authorList>
            <person name="Muhammad N."/>
            <person name="Nguyen T.H."/>
            <person name="Lee Y.-J."/>
            <person name="Ko J."/>
            <person name="Kim S.-G."/>
        </authorList>
    </citation>
    <scope>NUCLEOTIDE SEQUENCE</scope>
    <source>
        <strain evidence="1">OG9-811</strain>
    </source>
</reference>
<proteinExistence type="predicted"/>
<gene>
    <name evidence="1" type="ORF">KNV97_02335</name>
</gene>
<dbReference type="RefSeq" id="WP_218562140.1">
    <property type="nucleotide sequence ID" value="NZ_CP076642.1"/>
</dbReference>
<dbReference type="AlphaFoldDB" id="A0A975U7E5"/>
<dbReference type="Proteomes" id="UP000694232">
    <property type="component" value="Chromosome 2"/>
</dbReference>
<evidence type="ECO:0000313" key="1">
    <source>
        <dbReference type="EMBL" id="QXO16570.1"/>
    </source>
</evidence>
<sequence length="73" mass="8508">MEEEHQRLLRHHRPVIRNTAMNSIQFEQLKSQLKLLTPQQLKSLQGEIRHSLSDEPATILTDEEMDAIVSLFS</sequence>
<accession>A0A975U7E5</accession>